<accession>A0AAE9Y5S1</accession>
<evidence type="ECO:0000313" key="6">
    <source>
        <dbReference type="Proteomes" id="UP001216390"/>
    </source>
</evidence>
<keyword evidence="6" id="KW-1185">Reference proteome</keyword>
<proteinExistence type="inferred from homology"/>
<feature type="domain" description="Ketosynthase family 3 (KS3)" evidence="4">
    <location>
        <begin position="6"/>
        <end position="390"/>
    </location>
</feature>
<evidence type="ECO:0000256" key="2">
    <source>
        <dbReference type="ARBA" id="ARBA00022679"/>
    </source>
</evidence>
<evidence type="ECO:0000259" key="4">
    <source>
        <dbReference type="PROSITE" id="PS52004"/>
    </source>
</evidence>
<dbReference type="Pfam" id="PF02801">
    <property type="entry name" value="Ketoacyl-synt_C"/>
    <property type="match status" value="1"/>
</dbReference>
<dbReference type="Proteomes" id="UP001216390">
    <property type="component" value="Chromosome"/>
</dbReference>
<dbReference type="InterPro" id="IPR016039">
    <property type="entry name" value="Thiolase-like"/>
</dbReference>
<protein>
    <submittedName>
        <fullName evidence="5">Beta-ketoacyl-[acyl-carrier-protein] synthase family protein</fullName>
    </submittedName>
</protein>
<dbReference type="PANTHER" id="PTHR11712">
    <property type="entry name" value="POLYKETIDE SYNTHASE-RELATED"/>
    <property type="match status" value="1"/>
</dbReference>
<keyword evidence="2 3" id="KW-0808">Transferase</keyword>
<dbReference type="InterPro" id="IPR014030">
    <property type="entry name" value="Ketoacyl_synth_N"/>
</dbReference>
<dbReference type="EMBL" id="CP116942">
    <property type="protein sequence ID" value="WCO67340.1"/>
    <property type="molecule type" value="Genomic_DNA"/>
</dbReference>
<dbReference type="PANTHER" id="PTHR11712:SF336">
    <property type="entry name" value="3-OXOACYL-[ACYL-CARRIER-PROTEIN] SYNTHASE, MITOCHONDRIAL"/>
    <property type="match status" value="1"/>
</dbReference>
<gene>
    <name evidence="5" type="ORF">PO878_01230</name>
</gene>
<dbReference type="InterPro" id="IPR000794">
    <property type="entry name" value="Beta-ketoacyl_synthase"/>
</dbReference>
<dbReference type="SMART" id="SM00825">
    <property type="entry name" value="PKS_KS"/>
    <property type="match status" value="1"/>
</dbReference>
<dbReference type="GO" id="GO:0006633">
    <property type="term" value="P:fatty acid biosynthetic process"/>
    <property type="evidence" value="ECO:0007669"/>
    <property type="project" value="InterPro"/>
</dbReference>
<dbReference type="InterPro" id="IPR014031">
    <property type="entry name" value="Ketoacyl_synth_C"/>
</dbReference>
<dbReference type="Pfam" id="PF00109">
    <property type="entry name" value="ketoacyl-synt"/>
    <property type="match status" value="1"/>
</dbReference>
<dbReference type="AlphaFoldDB" id="A0AAE9Y5S1"/>
<dbReference type="InterPro" id="IPR020841">
    <property type="entry name" value="PKS_Beta-ketoAc_synthase_dom"/>
</dbReference>
<dbReference type="PROSITE" id="PS52004">
    <property type="entry name" value="KS3_2"/>
    <property type="match status" value="1"/>
</dbReference>
<dbReference type="CDD" id="cd00834">
    <property type="entry name" value="KAS_I_II"/>
    <property type="match status" value="1"/>
</dbReference>
<dbReference type="InterPro" id="IPR018201">
    <property type="entry name" value="Ketoacyl_synth_AS"/>
</dbReference>
<evidence type="ECO:0000256" key="1">
    <source>
        <dbReference type="ARBA" id="ARBA00008467"/>
    </source>
</evidence>
<sequence length="393" mass="39671">MSAPARRRVAVTGLGAVSPGGVGAEALWALVTRDHDAPVRRDVPDFDGGRWLERRDLRRTGRAAQYAVAACVEAWEAAGLAGAVDPARVGIVLGNAFGASDTLHEAARLHLEEGPEAVPPASGLLACSSSLAAVPARHLGVRGPVLVASGACASGVYGVADGARLVAHGEADVVLAGGVEGPISASVTAAYANLRASSRSGWERPFDRRRDGFVYAEGAGVLVLEAWDEAEARGARVLGEVAGWANTNDAHDMVRPTGTGAEDCMRLAVASAGLSPAEVVHVNAHGTGTALNDPVEAEAITAALEGARPSVTSVKGATGHGAGAAGAVEAVVVVQSFAHRLLPPVGVDVDVDPAIDLDLVVGAPRPWVPGPTLDNAFGIGGQNGTVVLVPPAP</sequence>
<dbReference type="PROSITE" id="PS00606">
    <property type="entry name" value="KS3_1"/>
    <property type="match status" value="1"/>
</dbReference>
<reference evidence="5" key="1">
    <citation type="submission" date="2023-01" db="EMBL/GenBank/DDBJ databases">
        <title>The diversity of Class Acidimicrobiia in South China Sea sediment environments and the proposal of Iamia marina sp. nov., a novel species of the genus Iamia.</title>
        <authorList>
            <person name="He Y."/>
            <person name="Tian X."/>
        </authorList>
    </citation>
    <scope>NUCLEOTIDE SEQUENCE</scope>
    <source>
        <strain evidence="5">DSM 19957</strain>
    </source>
</reference>
<dbReference type="Gene3D" id="3.40.47.10">
    <property type="match status" value="2"/>
</dbReference>
<evidence type="ECO:0000313" key="5">
    <source>
        <dbReference type="EMBL" id="WCO67340.1"/>
    </source>
</evidence>
<dbReference type="KEGG" id="ima:PO878_01230"/>
<organism evidence="5 6">
    <name type="scientific">Iamia majanohamensis</name>
    <dbReference type="NCBI Taxonomy" id="467976"/>
    <lineage>
        <taxon>Bacteria</taxon>
        <taxon>Bacillati</taxon>
        <taxon>Actinomycetota</taxon>
        <taxon>Acidimicrobiia</taxon>
        <taxon>Acidimicrobiales</taxon>
        <taxon>Iamiaceae</taxon>
        <taxon>Iamia</taxon>
    </lineage>
</organism>
<evidence type="ECO:0000256" key="3">
    <source>
        <dbReference type="RuleBase" id="RU003694"/>
    </source>
</evidence>
<dbReference type="SUPFAM" id="SSF53901">
    <property type="entry name" value="Thiolase-like"/>
    <property type="match status" value="2"/>
</dbReference>
<name>A0AAE9Y5S1_9ACTN</name>
<comment type="similarity">
    <text evidence="1 3">Belongs to the thiolase-like superfamily. Beta-ketoacyl-ACP synthases family.</text>
</comment>
<dbReference type="GO" id="GO:0004315">
    <property type="term" value="F:3-oxoacyl-[acyl-carrier-protein] synthase activity"/>
    <property type="evidence" value="ECO:0007669"/>
    <property type="project" value="InterPro"/>
</dbReference>
<dbReference type="RefSeq" id="WP_272736862.1">
    <property type="nucleotide sequence ID" value="NZ_CP116942.1"/>
</dbReference>